<evidence type="ECO:0000256" key="2">
    <source>
        <dbReference type="ARBA" id="ARBA00004442"/>
    </source>
</evidence>
<feature type="chain" id="PRO_5009582027" description="Pesticidal crystal protein Cry22Aa Ig-like domain-containing protein" evidence="9">
    <location>
        <begin position="29"/>
        <end position="835"/>
    </location>
</feature>
<dbReference type="InterPro" id="IPR032179">
    <property type="entry name" value="Cry22Aa_Ig-like"/>
</dbReference>
<feature type="domain" description="Pesticidal crystal protein Cry22Aa Ig-like" evidence="10">
    <location>
        <begin position="542"/>
        <end position="612"/>
    </location>
</feature>
<dbReference type="EMBL" id="MHKI01000026">
    <property type="protein sequence ID" value="OGY86021.1"/>
    <property type="molecule type" value="Genomic_DNA"/>
</dbReference>
<feature type="region of interest" description="Disordered" evidence="8">
    <location>
        <begin position="628"/>
        <end position="682"/>
    </location>
</feature>
<gene>
    <name evidence="11" type="ORF">A2319_00430</name>
</gene>
<organism evidence="11 12">
    <name type="scientific">Candidatus Kerfeldbacteria bacterium RIFOXYB2_FULL_38_14</name>
    <dbReference type="NCBI Taxonomy" id="1798547"/>
    <lineage>
        <taxon>Bacteria</taxon>
        <taxon>Candidatus Kerfeldiibacteriota</taxon>
    </lineage>
</organism>
<evidence type="ECO:0000256" key="5">
    <source>
        <dbReference type="ARBA" id="ARBA00022729"/>
    </source>
</evidence>
<sequence length="835" mass="90728">MNNFLVKTSAVFLSVFLSLALWVTGAYAQDFVVNSEYDPAEPTAVLNCNADAEPTDVCTLREAILQANNLAPRPSTISFADSVDSIVLHDVVYEISTVININGPIVIDGNTQFQIFHVNELAVLTLNQVTLQNGYFNYQEYLMSALSDGSVAGDNLFMGGGAVFNQGTVNAFNSVFQNNISDSFGGAINNEGMVRAEHSIFTNNTGRIAGGAIATMASDANKFVFLQNVVMHQNSGSLGGAIALLPSYTYAISMNGYEGAIVPNKVEIDNSSFYDNSADISGGAVYSMNGEVNLLNSTLANNTAPNGGAVTSSPSSEDLFNLLYQRVEQIDYVSDNSHLPPPVLQALQELEDQVKATLNTNLALLQESLSDMYSMVNGKYITVTANTALNNGGGFYVLADADQQDHANVSLLASIVMDNIDLADSYTYTYPDETEPTQLDFAYTPNCRGTVNSDGYNVFGQLQECDFQNLENDQIDVNNAQFNEALTILEGGVVYPLKKESIAINVVPGLEKTITTDQLGNSRLGAADAGAWEYQDTVAPVITLNGDDQIKLAVGEVYAEPGATALDDIDGEVPVIIAGDTVDVAKAGNYLLTYTAEDLSGNQVAVYRTVEVLADTVVVPVVVPVDNTNTTVENNNTNTNDNQQNNNTNPADEVVADDTTDNQNNTKEEDNNIDTNNDQPVTDQNNSIIYTNIIAIKSAKKNQVKLIFSNGEQKFYKVFSGKTKKKTAVVKLNDQGLYVVSEAFGRKMALLKISKDNNVKKLKVKKISSKRQRGKNFLKIVTHQKKKYALLVAQKKGQQNSFVLVKLLPTKEKFGKKKQLFSQKKQLKISTFFQK</sequence>
<dbReference type="PANTHER" id="PTHR11319:SF35">
    <property type="entry name" value="OUTER MEMBRANE PROTEIN PMPC-RELATED"/>
    <property type="match status" value="1"/>
</dbReference>
<evidence type="ECO:0000256" key="6">
    <source>
        <dbReference type="ARBA" id="ARBA00023136"/>
    </source>
</evidence>
<evidence type="ECO:0000256" key="4">
    <source>
        <dbReference type="ARBA" id="ARBA00022525"/>
    </source>
</evidence>
<feature type="compositionally biased region" description="Polar residues" evidence="8">
    <location>
        <begin position="673"/>
        <end position="682"/>
    </location>
</feature>
<dbReference type="Pfam" id="PF02415">
    <property type="entry name" value="Chlam_PMP"/>
    <property type="match status" value="1"/>
</dbReference>
<dbReference type="InterPro" id="IPR013783">
    <property type="entry name" value="Ig-like_fold"/>
</dbReference>
<evidence type="ECO:0000259" key="10">
    <source>
        <dbReference type="Pfam" id="PF16403"/>
    </source>
</evidence>
<comment type="caution">
    <text evidence="11">The sequence shown here is derived from an EMBL/GenBank/DDBJ whole genome shotgun (WGS) entry which is preliminary data.</text>
</comment>
<name>A0A1G2BA43_9BACT</name>
<dbReference type="PANTHER" id="PTHR11319">
    <property type="entry name" value="G PROTEIN-COUPLED RECEPTOR-RELATED"/>
    <property type="match status" value="1"/>
</dbReference>
<reference evidence="11 12" key="1">
    <citation type="journal article" date="2016" name="Nat. Commun.">
        <title>Thousands of microbial genomes shed light on interconnected biogeochemical processes in an aquifer system.</title>
        <authorList>
            <person name="Anantharaman K."/>
            <person name="Brown C.T."/>
            <person name="Hug L.A."/>
            <person name="Sharon I."/>
            <person name="Castelle C.J."/>
            <person name="Probst A.J."/>
            <person name="Thomas B.C."/>
            <person name="Singh A."/>
            <person name="Wilkins M.J."/>
            <person name="Karaoz U."/>
            <person name="Brodie E.L."/>
            <person name="Williams K.H."/>
            <person name="Hubbard S.S."/>
            <person name="Banfield J.F."/>
        </authorList>
    </citation>
    <scope>NUCLEOTIDE SEQUENCE [LARGE SCALE GENOMIC DNA]</scope>
</reference>
<feature type="signal peptide" evidence="9">
    <location>
        <begin position="1"/>
        <end position="28"/>
    </location>
</feature>
<protein>
    <recommendedName>
        <fullName evidence="10">Pesticidal crystal protein Cry22Aa Ig-like domain-containing protein</fullName>
    </recommendedName>
</protein>
<proteinExistence type="predicted"/>
<evidence type="ECO:0000256" key="3">
    <source>
        <dbReference type="ARBA" id="ARBA00004613"/>
    </source>
</evidence>
<keyword evidence="6" id="KW-0472">Membrane</keyword>
<dbReference type="GO" id="GO:0009279">
    <property type="term" value="C:cell outer membrane"/>
    <property type="evidence" value="ECO:0007669"/>
    <property type="project" value="UniProtKB-SubCell"/>
</dbReference>
<feature type="compositionally biased region" description="Low complexity" evidence="8">
    <location>
        <begin position="628"/>
        <end position="649"/>
    </location>
</feature>
<evidence type="ECO:0000256" key="7">
    <source>
        <dbReference type="ARBA" id="ARBA00023237"/>
    </source>
</evidence>
<dbReference type="SUPFAM" id="SSF51126">
    <property type="entry name" value="Pectin lyase-like"/>
    <property type="match status" value="1"/>
</dbReference>
<comment type="subcellular location">
    <subcellularLocation>
        <location evidence="1">Cell envelope</location>
    </subcellularLocation>
    <subcellularLocation>
        <location evidence="2">Cell outer membrane</location>
    </subcellularLocation>
    <subcellularLocation>
        <location evidence="3">Secreted</location>
    </subcellularLocation>
</comment>
<dbReference type="GO" id="GO:0005576">
    <property type="term" value="C:extracellular region"/>
    <property type="evidence" value="ECO:0007669"/>
    <property type="project" value="UniProtKB-SubCell"/>
</dbReference>
<evidence type="ECO:0000313" key="11">
    <source>
        <dbReference type="EMBL" id="OGY86021.1"/>
    </source>
</evidence>
<dbReference type="Pfam" id="PF16403">
    <property type="entry name" value="Bact_surface_Ig-like"/>
    <property type="match status" value="1"/>
</dbReference>
<evidence type="ECO:0000256" key="1">
    <source>
        <dbReference type="ARBA" id="ARBA00004196"/>
    </source>
</evidence>
<keyword evidence="4" id="KW-0964">Secreted</keyword>
<accession>A0A1G2BA43</accession>
<dbReference type="AlphaFoldDB" id="A0A1G2BA43"/>
<dbReference type="InterPro" id="IPR011050">
    <property type="entry name" value="Pectin_lyase_fold/virulence"/>
</dbReference>
<keyword evidence="5 9" id="KW-0732">Signal</keyword>
<evidence type="ECO:0000256" key="9">
    <source>
        <dbReference type="SAM" id="SignalP"/>
    </source>
</evidence>
<dbReference type="InterPro" id="IPR003368">
    <property type="entry name" value="POMP_repeat"/>
</dbReference>
<evidence type="ECO:0000256" key="8">
    <source>
        <dbReference type="SAM" id="MobiDB-lite"/>
    </source>
</evidence>
<dbReference type="Gene3D" id="2.60.40.10">
    <property type="entry name" value="Immunoglobulins"/>
    <property type="match status" value="1"/>
</dbReference>
<dbReference type="Proteomes" id="UP000176420">
    <property type="component" value="Unassembled WGS sequence"/>
</dbReference>
<evidence type="ECO:0000313" key="12">
    <source>
        <dbReference type="Proteomes" id="UP000176420"/>
    </source>
</evidence>
<keyword evidence="7" id="KW-0998">Cell outer membrane</keyword>